<dbReference type="GO" id="GO:0043066">
    <property type="term" value="P:negative regulation of apoptotic process"/>
    <property type="evidence" value="ECO:0007669"/>
    <property type="project" value="TreeGrafter"/>
</dbReference>
<dbReference type="EMBL" id="CAJFCJ010000006">
    <property type="protein sequence ID" value="CAD5116402.1"/>
    <property type="molecule type" value="Genomic_DNA"/>
</dbReference>
<dbReference type="InterPro" id="IPR001436">
    <property type="entry name" value="Alpha-crystallin/sHSP_animal"/>
</dbReference>
<dbReference type="PANTHER" id="PTHR45640">
    <property type="entry name" value="HEAT SHOCK PROTEIN HSP-12.2-RELATED"/>
    <property type="match status" value="1"/>
</dbReference>
<gene>
    <name evidence="4" type="ORF">DGYR_LOCUS5039</name>
</gene>
<feature type="domain" description="SHSP" evidence="3">
    <location>
        <begin position="188"/>
        <end position="295"/>
    </location>
</feature>
<name>A0A7I8VK52_9ANNE</name>
<dbReference type="CDD" id="cd06526">
    <property type="entry name" value="metazoan_ACD"/>
    <property type="match status" value="2"/>
</dbReference>
<evidence type="ECO:0000259" key="3">
    <source>
        <dbReference type="PROSITE" id="PS01031"/>
    </source>
</evidence>
<evidence type="ECO:0000256" key="2">
    <source>
        <dbReference type="RuleBase" id="RU003616"/>
    </source>
</evidence>
<dbReference type="GO" id="GO:0051082">
    <property type="term" value="F:unfolded protein binding"/>
    <property type="evidence" value="ECO:0007669"/>
    <property type="project" value="TreeGrafter"/>
</dbReference>
<dbReference type="AlphaFoldDB" id="A0A7I8VK52"/>
<evidence type="ECO:0000313" key="4">
    <source>
        <dbReference type="EMBL" id="CAD5116402.1"/>
    </source>
</evidence>
<dbReference type="OrthoDB" id="1431247at2759"/>
<dbReference type="GO" id="GO:0005737">
    <property type="term" value="C:cytoplasm"/>
    <property type="evidence" value="ECO:0007669"/>
    <property type="project" value="TreeGrafter"/>
</dbReference>
<proteinExistence type="inferred from homology"/>
<dbReference type="PANTHER" id="PTHR45640:SF26">
    <property type="entry name" value="RE23625P"/>
    <property type="match status" value="1"/>
</dbReference>
<dbReference type="InterPro" id="IPR002068">
    <property type="entry name" value="A-crystallin/Hsp20_dom"/>
</dbReference>
<dbReference type="InterPro" id="IPR008978">
    <property type="entry name" value="HSP20-like_chaperone"/>
</dbReference>
<dbReference type="Proteomes" id="UP000549394">
    <property type="component" value="Unassembled WGS sequence"/>
</dbReference>
<organism evidence="4 5">
    <name type="scientific">Dimorphilus gyrociliatus</name>
    <dbReference type="NCBI Taxonomy" id="2664684"/>
    <lineage>
        <taxon>Eukaryota</taxon>
        <taxon>Metazoa</taxon>
        <taxon>Spiralia</taxon>
        <taxon>Lophotrochozoa</taxon>
        <taxon>Annelida</taxon>
        <taxon>Polychaeta</taxon>
        <taxon>Polychaeta incertae sedis</taxon>
        <taxon>Dinophilidae</taxon>
        <taxon>Dimorphilus</taxon>
    </lineage>
</organism>
<dbReference type="PROSITE" id="PS01031">
    <property type="entry name" value="SHSP"/>
    <property type="match status" value="2"/>
</dbReference>
<keyword evidence="5" id="KW-1185">Reference proteome</keyword>
<dbReference type="SUPFAM" id="SSF49764">
    <property type="entry name" value="HSP20-like chaperones"/>
    <property type="match status" value="2"/>
</dbReference>
<reference evidence="4 5" key="1">
    <citation type="submission" date="2020-08" db="EMBL/GenBank/DDBJ databases">
        <authorList>
            <person name="Hejnol A."/>
        </authorList>
    </citation>
    <scope>NUCLEOTIDE SEQUENCE [LARGE SCALE GENOMIC DNA]</scope>
</reference>
<comment type="similarity">
    <text evidence="1 2">Belongs to the small heat shock protein (HSP20) family.</text>
</comment>
<comment type="caution">
    <text evidence="4">The sequence shown here is derived from an EMBL/GenBank/DDBJ whole genome shotgun (WGS) entry which is preliminary data.</text>
</comment>
<evidence type="ECO:0000256" key="1">
    <source>
        <dbReference type="PROSITE-ProRule" id="PRU00285"/>
    </source>
</evidence>
<sequence>MDSYFKQLVEFNTGFDDFFTTYPFYNEDSPRLLRSSFGRSPTSRRGWNKKRKAFYSPLYIEFDSEDDEISYNDLNRRKQLKWNKTKKRGNARTFSQSLDLKDYDPEEVEVKMANGAVEVSSSSCQEKEGHFSTKQMYHRFTLPKNVSKEDVKISFNDSGVLSITEDKQKELKKIKSYENTKATMELKNDENERGNELKTIENKSIFKQEVDVSGYDPSELSVKLINGTVEVAGLSVKEEDGARCERRIRKTFPIPKDVHEDDLHSFLDNNGILRIASEKSCNEEPVVQRFTLGEENKKENVEMIELDEKEI</sequence>
<dbReference type="GO" id="GO:0005634">
    <property type="term" value="C:nucleus"/>
    <property type="evidence" value="ECO:0007669"/>
    <property type="project" value="TreeGrafter"/>
</dbReference>
<dbReference type="GO" id="GO:0042026">
    <property type="term" value="P:protein refolding"/>
    <property type="evidence" value="ECO:0007669"/>
    <property type="project" value="TreeGrafter"/>
</dbReference>
<dbReference type="Pfam" id="PF00011">
    <property type="entry name" value="HSP20"/>
    <property type="match status" value="2"/>
</dbReference>
<dbReference type="Gene3D" id="2.60.40.790">
    <property type="match status" value="2"/>
</dbReference>
<feature type="domain" description="SHSP" evidence="3">
    <location>
        <begin position="76"/>
        <end position="183"/>
    </location>
</feature>
<accession>A0A7I8VK52</accession>
<evidence type="ECO:0000313" key="5">
    <source>
        <dbReference type="Proteomes" id="UP000549394"/>
    </source>
</evidence>
<protein>
    <recommendedName>
        <fullName evidence="3">SHSP domain-containing protein</fullName>
    </recommendedName>
</protein>
<dbReference type="GO" id="GO:0009408">
    <property type="term" value="P:response to heat"/>
    <property type="evidence" value="ECO:0007669"/>
    <property type="project" value="TreeGrafter"/>
</dbReference>